<sequence length="163" mass="18244">MLFFSIICGCCCGRRWRSSAEDEGDVNESSRLIPEEHAPTPGPATFDYGRFEERLDTIVRAQEGRMVNVHHSHKLFEETDDEEEDEDEPDEHEDPNTADAEAEDIPALEDTESTPKERSSSRIPSGRSARIVNDDEDTAAQDVPPKPLELSVGSLSRSWGDQL</sequence>
<feature type="compositionally biased region" description="Polar residues" evidence="1">
    <location>
        <begin position="153"/>
        <end position="163"/>
    </location>
</feature>
<evidence type="ECO:0000313" key="2">
    <source>
        <dbReference type="EMBL" id="KIY67298.1"/>
    </source>
</evidence>
<name>A0A0D7B9S2_9AGAR</name>
<feature type="region of interest" description="Disordered" evidence="1">
    <location>
        <begin position="61"/>
        <end position="163"/>
    </location>
</feature>
<keyword evidence="3" id="KW-1185">Reference proteome</keyword>
<evidence type="ECO:0000313" key="3">
    <source>
        <dbReference type="Proteomes" id="UP000054007"/>
    </source>
</evidence>
<evidence type="ECO:0000256" key="1">
    <source>
        <dbReference type="SAM" id="MobiDB-lite"/>
    </source>
</evidence>
<feature type="compositionally biased region" description="Acidic residues" evidence="1">
    <location>
        <begin position="78"/>
        <end position="93"/>
    </location>
</feature>
<dbReference type="EMBL" id="KN880529">
    <property type="protein sequence ID" value="KIY67298.1"/>
    <property type="molecule type" value="Genomic_DNA"/>
</dbReference>
<dbReference type="AlphaFoldDB" id="A0A0D7B9S2"/>
<dbReference type="STRING" id="1314674.A0A0D7B9S2"/>
<accession>A0A0D7B9S2</accession>
<dbReference type="OrthoDB" id="3227079at2759"/>
<proteinExistence type="predicted"/>
<protein>
    <submittedName>
        <fullName evidence="2">Uncharacterized protein</fullName>
    </submittedName>
</protein>
<feature type="region of interest" description="Disordered" evidence="1">
    <location>
        <begin position="19"/>
        <end position="48"/>
    </location>
</feature>
<dbReference type="Proteomes" id="UP000054007">
    <property type="component" value="Unassembled WGS sequence"/>
</dbReference>
<feature type="compositionally biased region" description="Acidic residues" evidence="1">
    <location>
        <begin position="100"/>
        <end position="112"/>
    </location>
</feature>
<organism evidence="2 3">
    <name type="scientific">Cylindrobasidium torrendii FP15055 ss-10</name>
    <dbReference type="NCBI Taxonomy" id="1314674"/>
    <lineage>
        <taxon>Eukaryota</taxon>
        <taxon>Fungi</taxon>
        <taxon>Dikarya</taxon>
        <taxon>Basidiomycota</taxon>
        <taxon>Agaricomycotina</taxon>
        <taxon>Agaricomycetes</taxon>
        <taxon>Agaricomycetidae</taxon>
        <taxon>Agaricales</taxon>
        <taxon>Marasmiineae</taxon>
        <taxon>Physalacriaceae</taxon>
        <taxon>Cylindrobasidium</taxon>
    </lineage>
</organism>
<reference evidence="2 3" key="1">
    <citation type="journal article" date="2015" name="Fungal Genet. Biol.">
        <title>Evolution of novel wood decay mechanisms in Agaricales revealed by the genome sequences of Fistulina hepatica and Cylindrobasidium torrendii.</title>
        <authorList>
            <person name="Floudas D."/>
            <person name="Held B.W."/>
            <person name="Riley R."/>
            <person name="Nagy L.G."/>
            <person name="Koehler G."/>
            <person name="Ransdell A.S."/>
            <person name="Younus H."/>
            <person name="Chow J."/>
            <person name="Chiniquy J."/>
            <person name="Lipzen A."/>
            <person name="Tritt A."/>
            <person name="Sun H."/>
            <person name="Haridas S."/>
            <person name="LaButti K."/>
            <person name="Ohm R.A."/>
            <person name="Kues U."/>
            <person name="Blanchette R.A."/>
            <person name="Grigoriev I.V."/>
            <person name="Minto R.E."/>
            <person name="Hibbett D.S."/>
        </authorList>
    </citation>
    <scope>NUCLEOTIDE SEQUENCE [LARGE SCALE GENOMIC DNA]</scope>
    <source>
        <strain evidence="2 3">FP15055 ss-10</strain>
    </source>
</reference>
<gene>
    <name evidence="2" type="ORF">CYLTODRAFT_444101</name>
</gene>